<evidence type="ECO:0000313" key="4">
    <source>
        <dbReference type="Proteomes" id="UP000318017"/>
    </source>
</evidence>
<reference evidence="3 4" key="1">
    <citation type="submission" date="2019-02" db="EMBL/GenBank/DDBJ databases">
        <title>Deep-cultivation of Planctomycetes and their phenomic and genomic characterization uncovers novel biology.</title>
        <authorList>
            <person name="Wiegand S."/>
            <person name="Jogler M."/>
            <person name="Boedeker C."/>
            <person name="Pinto D."/>
            <person name="Vollmers J."/>
            <person name="Rivas-Marin E."/>
            <person name="Kohn T."/>
            <person name="Peeters S.H."/>
            <person name="Heuer A."/>
            <person name="Rast P."/>
            <person name="Oberbeckmann S."/>
            <person name="Bunk B."/>
            <person name="Jeske O."/>
            <person name="Meyerdierks A."/>
            <person name="Storesund J.E."/>
            <person name="Kallscheuer N."/>
            <person name="Luecker S."/>
            <person name="Lage O.M."/>
            <person name="Pohl T."/>
            <person name="Merkel B.J."/>
            <person name="Hornburger P."/>
            <person name="Mueller R.-W."/>
            <person name="Bruemmer F."/>
            <person name="Labrenz M."/>
            <person name="Spormann A.M."/>
            <person name="Op den Camp H."/>
            <person name="Overmann J."/>
            <person name="Amann R."/>
            <person name="Jetten M.S.M."/>
            <person name="Mascher T."/>
            <person name="Medema M.H."/>
            <person name="Devos D.P."/>
            <person name="Kaster A.-K."/>
            <person name="Ovreas L."/>
            <person name="Rohde M."/>
            <person name="Galperin M.Y."/>
            <person name="Jogler C."/>
        </authorList>
    </citation>
    <scope>NUCLEOTIDE SEQUENCE [LARGE SCALE GENOMIC DNA]</scope>
    <source>
        <strain evidence="3 4">Q31a</strain>
    </source>
</reference>
<evidence type="ECO:0000313" key="3">
    <source>
        <dbReference type="EMBL" id="QDV21891.1"/>
    </source>
</evidence>
<gene>
    <name evidence="3" type="primary">arnC_1</name>
    <name evidence="3" type="ORF">Q31a_01700</name>
</gene>
<keyword evidence="4" id="KW-1185">Reference proteome</keyword>
<dbReference type="InterPro" id="IPR050256">
    <property type="entry name" value="Glycosyltransferase_2"/>
</dbReference>
<dbReference type="InterPro" id="IPR001173">
    <property type="entry name" value="Glyco_trans_2-like"/>
</dbReference>
<dbReference type="PANTHER" id="PTHR48090:SF7">
    <property type="entry name" value="RFBJ PROTEIN"/>
    <property type="match status" value="1"/>
</dbReference>
<organism evidence="3 4">
    <name type="scientific">Aureliella helgolandensis</name>
    <dbReference type="NCBI Taxonomy" id="2527968"/>
    <lineage>
        <taxon>Bacteria</taxon>
        <taxon>Pseudomonadati</taxon>
        <taxon>Planctomycetota</taxon>
        <taxon>Planctomycetia</taxon>
        <taxon>Pirellulales</taxon>
        <taxon>Pirellulaceae</taxon>
        <taxon>Aureliella</taxon>
    </lineage>
</organism>
<dbReference type="OrthoDB" id="9810303at2"/>
<keyword evidence="3" id="KW-0808">Transferase</keyword>
<evidence type="ECO:0000259" key="2">
    <source>
        <dbReference type="Pfam" id="PF00535"/>
    </source>
</evidence>
<evidence type="ECO:0000256" key="1">
    <source>
        <dbReference type="SAM" id="MobiDB-lite"/>
    </source>
</evidence>
<protein>
    <submittedName>
        <fullName evidence="3">Undecaprenyl-phosphate 4-deoxy-4-formamido-L-arabinose transferase</fullName>
        <ecNumber evidence="3">2.4.2.53</ecNumber>
    </submittedName>
</protein>
<dbReference type="RefSeq" id="WP_145072629.1">
    <property type="nucleotide sequence ID" value="NZ_CP036298.1"/>
</dbReference>
<dbReference type="EC" id="2.4.2.53" evidence="3"/>
<sequence length="293" mass="32393">MASQSTKPAVRPLPTAHTSAPIAPAEGLDSIEERLERTFESTSQQLAQQVASTDTTPLATSAKTWPVELTVVIPVYNEPVTVLEIVTRVQQLPISKEIIVVDDGSSDATPESLKALDGMPGITVLHHPVNRGKGAALQTGFEHARGKFVIVQDADLEYDPQDILKVIAPLQAGESDVVYGSRYLDAPEQDPSWLHRCGNKLLTSMSNALTGFRLTDMETCYKAFRSDVLRDIHIEQSRFGFEPEITAKLARHKISVREVGVGYKCRGRDEGKKIGWRDLISTCYCIVRYSLFR</sequence>
<proteinExistence type="predicted"/>
<dbReference type="SUPFAM" id="SSF53448">
    <property type="entry name" value="Nucleotide-diphospho-sugar transferases"/>
    <property type="match status" value="1"/>
</dbReference>
<dbReference type="Pfam" id="PF00535">
    <property type="entry name" value="Glycos_transf_2"/>
    <property type="match status" value="1"/>
</dbReference>
<dbReference type="InterPro" id="IPR029044">
    <property type="entry name" value="Nucleotide-diphossugar_trans"/>
</dbReference>
<keyword evidence="3" id="KW-0328">Glycosyltransferase</keyword>
<feature type="domain" description="Glycosyltransferase 2-like" evidence="2">
    <location>
        <begin position="70"/>
        <end position="232"/>
    </location>
</feature>
<dbReference type="PANTHER" id="PTHR48090">
    <property type="entry name" value="UNDECAPRENYL-PHOSPHATE 4-DEOXY-4-FORMAMIDO-L-ARABINOSE TRANSFERASE-RELATED"/>
    <property type="match status" value="1"/>
</dbReference>
<dbReference type="Proteomes" id="UP000318017">
    <property type="component" value="Chromosome"/>
</dbReference>
<dbReference type="Gene3D" id="3.90.550.10">
    <property type="entry name" value="Spore Coat Polysaccharide Biosynthesis Protein SpsA, Chain A"/>
    <property type="match status" value="1"/>
</dbReference>
<dbReference type="EMBL" id="CP036298">
    <property type="protein sequence ID" value="QDV21891.1"/>
    <property type="molecule type" value="Genomic_DNA"/>
</dbReference>
<dbReference type="AlphaFoldDB" id="A0A518FZX5"/>
<accession>A0A518FZX5</accession>
<dbReference type="CDD" id="cd04179">
    <property type="entry name" value="DPM_DPG-synthase_like"/>
    <property type="match status" value="1"/>
</dbReference>
<dbReference type="KEGG" id="ahel:Q31a_01700"/>
<dbReference type="GO" id="GO:0099621">
    <property type="term" value="F:undecaprenyl-phosphate 4-deoxy-4-formamido-L-arabinose transferase activity"/>
    <property type="evidence" value="ECO:0007669"/>
    <property type="project" value="UniProtKB-EC"/>
</dbReference>
<name>A0A518FZX5_9BACT</name>
<feature type="region of interest" description="Disordered" evidence="1">
    <location>
        <begin position="1"/>
        <end position="27"/>
    </location>
</feature>